<dbReference type="CDD" id="cd19543">
    <property type="entry name" value="DCL_NRPS"/>
    <property type="match status" value="1"/>
</dbReference>
<dbReference type="InterPro" id="IPR045851">
    <property type="entry name" value="AMP-bd_C_sf"/>
</dbReference>
<evidence type="ECO:0000256" key="6">
    <source>
        <dbReference type="ARBA" id="ARBA00022737"/>
    </source>
</evidence>
<dbReference type="PROSITE" id="PS00012">
    <property type="entry name" value="PHOSPHOPANTETHEINE"/>
    <property type="match status" value="1"/>
</dbReference>
<dbReference type="InterPro" id="IPR023213">
    <property type="entry name" value="CAT-like_dom_sf"/>
</dbReference>
<dbReference type="CDD" id="cd19534">
    <property type="entry name" value="E_NRPS"/>
    <property type="match status" value="1"/>
</dbReference>
<dbReference type="InterPro" id="IPR020845">
    <property type="entry name" value="AMP-binding_CS"/>
</dbReference>
<proteinExistence type="inferred from homology"/>
<evidence type="ECO:0000256" key="7">
    <source>
        <dbReference type="ARBA" id="ARBA00022741"/>
    </source>
</evidence>
<keyword evidence="6" id="KW-0677">Repeat</keyword>
<dbReference type="Pfam" id="PF00550">
    <property type="entry name" value="PP-binding"/>
    <property type="match status" value="5"/>
</dbReference>
<dbReference type="PROSITE" id="PS50075">
    <property type="entry name" value="CARRIER"/>
    <property type="match status" value="5"/>
</dbReference>
<dbReference type="Gene3D" id="3.30.559.30">
    <property type="entry name" value="Nonribosomal peptide synthetase, condensation domain"/>
    <property type="match status" value="5"/>
</dbReference>
<keyword evidence="9" id="KW-0045">Antibiotic biosynthesis</keyword>
<gene>
    <name evidence="11" type="ORF">B4147_0196</name>
</gene>
<evidence type="ECO:0000256" key="4">
    <source>
        <dbReference type="ARBA" id="ARBA00022553"/>
    </source>
</evidence>
<evidence type="ECO:0000256" key="8">
    <source>
        <dbReference type="ARBA" id="ARBA00022840"/>
    </source>
</evidence>
<dbReference type="PANTHER" id="PTHR45527">
    <property type="entry name" value="NONRIBOSOMAL PEPTIDE SYNTHETASE"/>
    <property type="match status" value="1"/>
</dbReference>
<reference evidence="12" key="2">
    <citation type="submission" date="2015-04" db="EMBL/GenBank/DDBJ databases">
        <title>Draft Genome Sequences of Eight Spore-Forming Food Isolates of Bacillus cereus Genome sequencing.</title>
        <authorList>
            <person name="Krawcyk A.O."/>
            <person name="de Jong A."/>
            <person name="Eijlander R.T."/>
            <person name="Berendsen E.M."/>
            <person name="Holsappel S."/>
            <person name="Wells-Bennik M."/>
            <person name="Kuipers O.P."/>
        </authorList>
    </citation>
    <scope>NUCLEOTIDE SEQUENCE [LARGE SCALE GENOMIC DNA]</scope>
    <source>
        <strain evidence="12">B4147</strain>
    </source>
</reference>
<dbReference type="CDD" id="cd12117">
    <property type="entry name" value="A_NRPS_Srf_like"/>
    <property type="match status" value="2"/>
</dbReference>
<dbReference type="InterPro" id="IPR010060">
    <property type="entry name" value="NRPS_synth"/>
</dbReference>
<dbReference type="InterPro" id="IPR036736">
    <property type="entry name" value="ACP-like_sf"/>
</dbReference>
<dbReference type="Gene3D" id="2.30.38.10">
    <property type="entry name" value="Luciferase, Domain 3"/>
    <property type="match status" value="4"/>
</dbReference>
<dbReference type="FunFam" id="3.40.50.12780:FF:000012">
    <property type="entry name" value="Non-ribosomal peptide synthetase"/>
    <property type="match status" value="4"/>
</dbReference>
<evidence type="ECO:0000256" key="2">
    <source>
        <dbReference type="ARBA" id="ARBA00006432"/>
    </source>
</evidence>
<dbReference type="FunFam" id="2.30.38.10:FF:000001">
    <property type="entry name" value="Non-ribosomal peptide synthetase PvdI"/>
    <property type="match status" value="4"/>
</dbReference>
<accession>A0A0G8BTE2</accession>
<feature type="domain" description="Carrier" evidence="10">
    <location>
        <begin position="545"/>
        <end position="620"/>
    </location>
</feature>
<dbReference type="EMBL" id="LCYN01000039">
    <property type="protein sequence ID" value="KKZ90833.1"/>
    <property type="molecule type" value="Genomic_DNA"/>
</dbReference>
<dbReference type="Pfam" id="PF13193">
    <property type="entry name" value="AMP-binding_C"/>
    <property type="match status" value="5"/>
</dbReference>
<dbReference type="GO" id="GO:0031177">
    <property type="term" value="F:phosphopantetheine binding"/>
    <property type="evidence" value="ECO:0007669"/>
    <property type="project" value="TreeGrafter"/>
</dbReference>
<feature type="domain" description="Carrier" evidence="10">
    <location>
        <begin position="2629"/>
        <end position="2704"/>
    </location>
</feature>
<dbReference type="Gene3D" id="3.40.50.980">
    <property type="match status" value="8"/>
</dbReference>
<dbReference type="PATRIC" id="fig|1396.433.peg.962"/>
<protein>
    <submittedName>
        <fullName evidence="11">Long-chain-fatty-acid--CoA ligase</fullName>
        <ecNumber evidence="11">6.2.1.3</ecNumber>
    </submittedName>
</protein>
<keyword evidence="4" id="KW-0597">Phosphoprotein</keyword>
<dbReference type="FunFam" id="3.40.50.980:FF:000001">
    <property type="entry name" value="Non-ribosomal peptide synthetase"/>
    <property type="match status" value="5"/>
</dbReference>
<feature type="domain" description="Carrier" evidence="10">
    <location>
        <begin position="1586"/>
        <end position="1661"/>
    </location>
</feature>
<feature type="domain" description="Carrier" evidence="10">
    <location>
        <begin position="3672"/>
        <end position="3746"/>
    </location>
</feature>
<dbReference type="NCBIfam" id="TIGR01733">
    <property type="entry name" value="AA-adenyl-dom"/>
    <property type="match status" value="5"/>
</dbReference>
<dbReference type="SUPFAM" id="SSF56801">
    <property type="entry name" value="Acetyl-CoA synthetase-like"/>
    <property type="match status" value="5"/>
</dbReference>
<keyword evidence="7" id="KW-0547">Nucleotide-binding</keyword>
<dbReference type="CDD" id="cd19531">
    <property type="entry name" value="LCL_NRPS-like"/>
    <property type="match status" value="2"/>
</dbReference>
<comment type="caution">
    <text evidence="11">The sequence shown here is derived from an EMBL/GenBank/DDBJ whole genome shotgun (WGS) entry which is preliminary data.</text>
</comment>
<dbReference type="InterPro" id="IPR006162">
    <property type="entry name" value="Ppantetheine_attach_site"/>
</dbReference>
<sequence>MSIKNSGEINKDGIRTYDEITVAEQDMILNKFNSTKTEYPRNKNINQLFEEQVERTPENIAVVFKDKQLTYRELNEKSNQLARMLRNKGVNTDAIIGLMTDRSLEMIIGIMGILKSGAAYLPIDPDTPKARIDYMLRDSHAMILLTQEKFIKKIEYDLEIINLDDLDSSDLNTGNLKHVNRFDDSAYIIYTSGSTGIPKGVIISHYSAIRVVRNTNYIAIKNNDTILQLSNYSFDGSIFDIYGALLNGAKLVVIEKDTVTDINKLGNIIKQENINVMFITTALFNALVDIKIDCLINIRKILFGGERISVSHARKALEFLGKDKLIHVYGPTESTVFATYYFINEIDEDVNTLPIGKPLANTSVYIVDEEKNLLPIGEPGELCISGDGLTKGYLNNEQLTLEKFVKNPFAEGERLYHTGDLARWLPDGNIEFIGRIDHQVKVRGFRIELGEIESQLLKHPNVKETVVVAREEKDKSNYICAYLTLVGEVTVEELRRFSGEKLPEYMIPTYFLKLDKMPLTANGKIDKKSLPEPDRSFNTEVEYEEPRNEIEKQLVLMWQETLNINKVGINDSFAILGGHSINAMELLSKMNDRLSVDLPLKELFRLSTIKKISAYIETNKGEIIENRQFTKTTDLKNLHEPFPLTGIQLAYLIGRDPAFEIGGAATNLTVEFEIDINIDRFNSALQKLINRHPILRTIVFENGTQRILEGELLYSVDTVDVRNLNQEDIMIRILEQRQKMIAKIIDPSTWPLFEIKAFILPNNQKYFWLNIDPLICDDSSMKILIKEFKMFYNQPSLQLPDLEYNFRDYVLATKEFRQSNRYKKDEKYWLNKLDNFPSAPALPLKCNPLEIEKPTFDKCSEFLERETWNKLKQKAREKNLTPTSVLCAAYAYVLAYWSNQSQFAVNLTVFNRIPFHQDVKKIIGDFTTLMLLDINAKDSIESFWKFAAKVQDTLLEALEHRHYDGVDFIRAIGKKHRMVNQAIMPIVFTSVLSEDSDDSFDHLIDFEKIKFFSTRTSQVYIDNQVYELNGGLYITWDYVEQLFEINVIKSMFEQYINVLNQVIFNDQVSGINLSENSIKVIETYNDTNKKFDKCTLHEMFVNRAKLVPDKVAVIHHDDSITYKELNEKSNQIARYLMDKGVRKGDYIGVIGKRCIDTIINLFAVLKAGAAYIPLDPDYPEERKEYIKKKSNCKFFITPSTYKDENIREYSSDEVNIKVDETDMAYVIFTSGSTGKPKGVQITHGAATNTIIDINEKFCVTENDKIMGISSLCFDLSVYDVFGALSCGAALVIIDDQRDVYNLKRVVKKEGITIWNSVPAIMELTVDLYNDSEQDDSLRLVLLSGDWIPLELPQKIKKTFKNAEVISLGGATEGSIWSIYYPIKEIKGDWKSIPYGMPLANQKIYVLNQNKQLCPVDVEGELYIGGVGVASGYINDIEKTKMSFILHEELGYIYKTGDYGVLKEDGYVEFLGRKDSQVKIRGYRVELGEIENCIIKYKGVNKTVVIDYTNDNKMKSLYAFVVSDEDINPNELKQYLQNQLPNYMIPSRFFKIDEIPLTVNGKVNKSILGELIKNHELDEVAATKCEEAENETQAQILDIWKDVFGIENIGIDTNYYEIGGDSLKAISIVTEIKKRMNIEVPIGEIFKNDTIKVLDQYLKNSQDNHRGNMIERISKKDYYATSPSQKRMYMLSMMENNRGAYHIPMALLVEGEMECNRLENAFRKFIDRHEILRTGFEVLDNELVQRVYDKVDFDLEYQCLDIVVTDDEGLRDLTSKMCKESTKPFDLSKPSLMRAKLIKIGVEKHILVVNFHHIIADGVSQGIFMNEILDLYNNLDLPKINIQYKDYVEWNNTYNQSNAIKKQEQYWLNLYSHLPSKLELPYDYRKENIDTFAGENAYFHIGKELSEQIRRVAKDTGSTLYMLMLSAYHILLHKYTGKTDIVVGTAASGRLHQDLQNIFGVFVNTIALRNNIDATKSFKEILEQVKENTITAFENSEYQFDELIRSIDYERDSNRNPLFDTMFVLEDAKLFTKKQGALNLSPIIFELDNAKFDITFNILDYDDEIVLNVEYSTGLFKRDTILRMTENYINILREISRNLSISVNKIDMIPQEEKRFLLYEHNDTNVDFSKNQLIHKLFEEQVERTPDSIAVVFEDKKLTYRELNEKSNQLARALRENGVGSDKIVGILLERSVDVIVGIMGILKAGGAYLPIDPTYPIDRIKYILQDSQTEILLTQDKLINLVDCTEVDDISIINIHNEHLFKYETENLRIDSSSKDLVYVIYTSGSTGKPKGVMVEHHSLVNLCNWHNSFNEISETDKNASYASISFDAFAWEVFPYIIAGSEIHIINDNLKLDITKLNKYFIEKEITISFLPTQVCEQFLMLENTSLRRLLTGGDKLNYFENKSYQIVNNYGPTENSVVTTSFIIENSYDNIPIGKPICNTKVFILNESNGLCPLGVPGELCISGEGLARGYLNRPDLTAEKFIPNPFIPGERMYRTGDLVRMLPDGNIEFLGRIDHQVKIRGFRIELGEIESQLLKYNEVKEAVVIAREDNNNHQYLCAYFTSETPKDETRVQEIRKFLAIELPEYMIPAFFVQLDKLPLTTNGKVDRKALPSPDGSSVAGVVEYEAPRNTVEEKLVSIWQDILDIENIGIQHNFFEIGGHSLKATTMVSKIHKELMVEIPLRQIFQAPTIKGIGEFIDSTKESVYASIKKVEEQDYYPLSSAQRRLYILNKIEGSGVSYNMPFAMKIKGDLDVHQLEKAFHKLIERHEALRTSFVMVDGEPVQKIEKDIVFQVTYREMGTDKLDDIINGFVKPFDLEKAPLLRVEIIHVTDNEHVMVLDMHHIISDGVSMGIFMQELAELYNGQKLSPLSIQYKDYSAWQRGLLTQEEIKKQEKYWMNVFNEEVPVLNMPTDYKRPKRRSFAGDRINLKINSETYNQLNKLATENEVTMYMLMLAGYTTLLSKYSGQEDIVVGSPIAGRKHVDLNNVMGMFVNTLAMRNYPKGNTSFKEYLKEVKENTLKAYENQDYQFEELVEKVNVRRDISRNPLFDTMLVFQHTDNMLLNLDELKVSMLEDQRKIVKFDITIHVSELEDGLGLEIEYCTALYNKETIEKFLEHFINILREVVKNPEQKLSEIDILTEKEKSKLLNEFNNTKGKYAKEKTLPELFEEQVEKTPNNVALVFENQSITYKELNERANSLAHILREKGVGPDVVTGIMVERSIEMIVGIMGILKAGGAYLPIDPTYPRKRKEYMLRKSHIEILCVTNDVHSDLSFQGQIIQLDKLKYEENRTNISKINSPRNLAYVIYTSGSTGNPKGVMIEQNSVNNLVNGLNDVIYKKINTNVNVALLAPFIFDASVKQIFATLLLGHTLFVVPKEVSWDAMSLIEYYATNKIHVSDATPAHLTMLSYVKKIEQELEIKEFIVGGEALTPYLIKGLFEKFANLKPNITNVYGPTECCVDSTSYRIEFDQISNDKVIPIGKPILNTNIYILDKGNNLQPIGVAGELCVSGEGIARGYLNNLELTAERFIENPYDNGKSMYRTGDLARWLPDGNIEFLGRIDHQVKIRGYRIELGEIESQLSTHQDIEEVIVIAREDKENNQYLCAYIVSEKELNAREIREYLEQKLPDYMIPGYFVRLDKLPLTTNGKVDRKALPEPDGSIDTGVEYEEPRNEVEEKLVEIWRSIIGIEDIGINHNFFVSGGDSIKAIQIISRLSRIGLKLEMKDLFAHPKIKNLGKYIKREKKEQKVHETVKGEVELTPIQSWYFEKNQEEMNHFNQSFMLFRENGFDEKQVEEIFNKIMEHHDALRMIYKEKEGEIIQYNRGYDKNLFDLYIYDVKGVENKEEKVYEIATSIQKEMDIKEGKLVKLCIFKSDEGDHLLIAIHHLVVDGVSWRILLEDLETLYSQLEKGEKLEIGFKTDSYKEFASKLKAYSVSRELMKEREYWTSISKENVQFIPKKKEITKNNFENSSTVSITLDKELTTSLLRKTNRAYNTEINDILLTALAVGIRELTGKYKLKVNMEGHGREDVIENFEINRTVGWFTTMYPVILDIVNENELSTNIKTVKETLRKIPNKGIGYGVLKHLAKDKGFVNEEKAPISFNYLGELDQDINRKEFSASKWSIGETVGKKITRNTSIEMNSMVLNGELVIHTTFNELEYSEKMIKDLNQKYKESLEIIINHCANKVEPDQTPFDYGDINITLEELEEIKEKYNGFTIEKIYPLANMQKGMLFHALEDKNSSMYFEQIVMDIKGTVDVDILEKSFNTIMRRHEILRAAFEYELVEEPRHVILQDRKVGFNYYDIQDENIEQKTKFIENYLQNDKQKGFNLSKDTLMRISLIQINQDSYKLVWSHHHILLDGWCLGIILGELFDVYGRKMKGEESHLAEPTPYSDYIRWLEEQDKEEGLAHWKSYLDGYEEQAQVPKILNKVNEYKRKEKMIEFSKEMTRNIIQLANRNQVTFNTVLQTIWGILLARYNNIEDVVFGTVVSGREAKVEGIEAMVGLFINTIPTRVKLEKDSSFKEVLRNVQDESIENNKYNYINLAEIQSLHGLKRNLIDHVMVFQNYSLDDSSFNHAENNTGFMCQNIRGEEQSNYGFNIVAIPGEQLVLKLTYNEKIYPQKIIDNIEMHLKKVTEQVVINEDKKLNEIDIIPEKERNALLYRFNDTKTNYPKDKTIHQLFEEQVEKTPNHIAVEFEGTKMTYQELNERSNQVARWLRDKGITANTIVGIMVERSPEMIIGIMGILKSGSAYLPIDPKSPQDRIKFMIQDSDIQILLTQEKFINDSSLDVEMVSLDKSENFQLSKENLAPINDSGNIAYIIYTSGSTGVPKGVVTSHSNAVRVVRDTNYIKIDSDDIILQLSNYSFDGSVFDIYGALLNGAKLVMVSIDTVLNLSKLTKLIKEEKISVMFITTALFNTLVDLEIECLSNIRKILFGGERISVSHTKRALEYLGKDKLIHVYGPTESTVFATYYCINEINEEFDTIPIGKPLANTSVFIVDGNQRLLPIGVAGELCLSGAGLAHGYLNRPDLTAEKFVSNPFIPEEKMYRTGDLVRMLPDGNIEFLGRIDHQVKVRGFRIELGEIESQLLKYKEVKEAIVIVRDDIHGEKYICAYFTSETWKDELIIQEIRKYLTKKLPEYMIPAFFVQLDKLPLTTNGKVDRKSLPKPDGNVTTEVEYVAPSNFVEETIISIWEEIIGIKSIGISHNFFEIGGNSLKLMSAVTAINKVLNTDISIHNFFENPSVMGLANYILSTEHDRQNSSYDYVEEEV</sequence>
<dbReference type="InterPro" id="IPR025110">
    <property type="entry name" value="AMP-bd_C"/>
</dbReference>
<dbReference type="CDD" id="cd19535">
    <property type="entry name" value="Cyc_NRPS"/>
    <property type="match status" value="1"/>
</dbReference>
<dbReference type="GO" id="GO:0044550">
    <property type="term" value="P:secondary metabolite biosynthetic process"/>
    <property type="evidence" value="ECO:0007669"/>
    <property type="project" value="UniProtKB-ARBA"/>
</dbReference>
<dbReference type="Gene3D" id="3.30.300.30">
    <property type="match status" value="5"/>
</dbReference>
<dbReference type="SUPFAM" id="SSF47336">
    <property type="entry name" value="ACP-like"/>
    <property type="match status" value="5"/>
</dbReference>
<reference evidence="11 12" key="1">
    <citation type="journal article" date="2015" name="Genome Announc.">
        <title>Next-Generation Whole-Genome Sequencing of Eight Strains of Bacillus cereus, Isolated from Food.</title>
        <authorList>
            <person name="Krawczyk A.O."/>
            <person name="de Jong A."/>
            <person name="Eijlander R.T."/>
            <person name="Berendsen E.M."/>
            <person name="Holsappel S."/>
            <person name="Wells-Bennik M.H."/>
            <person name="Kuipers O.P."/>
        </authorList>
    </citation>
    <scope>NUCLEOTIDE SEQUENCE [LARGE SCALE GENOMIC DNA]</scope>
    <source>
        <strain evidence="11 12">B4147</strain>
    </source>
</reference>
<dbReference type="GO" id="GO:0005524">
    <property type="term" value="F:ATP binding"/>
    <property type="evidence" value="ECO:0007669"/>
    <property type="project" value="UniProtKB-KW"/>
</dbReference>
<organism evidence="11 12">
    <name type="scientific">Bacillus wiedmannii</name>
    <dbReference type="NCBI Taxonomy" id="1890302"/>
    <lineage>
        <taxon>Bacteria</taxon>
        <taxon>Bacillati</taxon>
        <taxon>Bacillota</taxon>
        <taxon>Bacilli</taxon>
        <taxon>Bacillales</taxon>
        <taxon>Bacillaceae</taxon>
        <taxon>Bacillus</taxon>
        <taxon>Bacillus cereus group</taxon>
    </lineage>
</organism>
<dbReference type="GO" id="GO:0017000">
    <property type="term" value="P:antibiotic biosynthetic process"/>
    <property type="evidence" value="ECO:0007669"/>
    <property type="project" value="UniProtKB-KW"/>
</dbReference>
<keyword evidence="8" id="KW-0067">ATP-binding</keyword>
<dbReference type="FunFam" id="3.30.559.30:FF:000006">
    <property type="entry name" value="Yersiniabactin polyketide/non-ribosomal peptide synthetase"/>
    <property type="match status" value="1"/>
</dbReference>
<keyword evidence="5 11" id="KW-0436">Ligase</keyword>
<dbReference type="NCBIfam" id="TIGR01720">
    <property type="entry name" value="NRPS-para261"/>
    <property type="match status" value="1"/>
</dbReference>
<dbReference type="InterPro" id="IPR010071">
    <property type="entry name" value="AA_adenyl_dom"/>
</dbReference>
<dbReference type="Gene3D" id="3.40.50.12780">
    <property type="entry name" value="N-terminal domain of ligase-like"/>
    <property type="match status" value="1"/>
</dbReference>
<evidence type="ECO:0000313" key="11">
    <source>
        <dbReference type="EMBL" id="KKZ90833.1"/>
    </source>
</evidence>
<keyword evidence="3" id="KW-0596">Phosphopantetheine</keyword>
<evidence type="ECO:0000256" key="9">
    <source>
        <dbReference type="ARBA" id="ARBA00023194"/>
    </source>
</evidence>
<dbReference type="FunFam" id="3.30.300.30:FF:000015">
    <property type="entry name" value="Nonribosomal peptide synthase SidD"/>
    <property type="match status" value="1"/>
</dbReference>
<dbReference type="Pfam" id="PF00668">
    <property type="entry name" value="Condensation"/>
    <property type="match status" value="5"/>
</dbReference>
<dbReference type="Gene3D" id="3.30.559.10">
    <property type="entry name" value="Chloramphenicol acetyltransferase-like domain"/>
    <property type="match status" value="5"/>
</dbReference>
<dbReference type="NCBIfam" id="NF003417">
    <property type="entry name" value="PRK04813.1"/>
    <property type="match status" value="5"/>
</dbReference>
<dbReference type="PROSITE" id="PS00455">
    <property type="entry name" value="AMP_BINDING"/>
    <property type="match status" value="5"/>
</dbReference>
<dbReference type="Gene3D" id="1.10.1200.10">
    <property type="entry name" value="ACP-like"/>
    <property type="match status" value="5"/>
</dbReference>
<dbReference type="FunFam" id="1.10.1200.10:FF:000005">
    <property type="entry name" value="Nonribosomal peptide synthetase 1"/>
    <property type="match status" value="2"/>
</dbReference>
<dbReference type="GO" id="GO:0043041">
    <property type="term" value="P:amino acid activation for nonribosomal peptide biosynthetic process"/>
    <property type="evidence" value="ECO:0007669"/>
    <property type="project" value="TreeGrafter"/>
</dbReference>
<name>A0A0G8BTE2_9BACI</name>
<evidence type="ECO:0000256" key="5">
    <source>
        <dbReference type="ARBA" id="ARBA00022598"/>
    </source>
</evidence>
<dbReference type="EC" id="6.2.1.3" evidence="11"/>
<comment type="similarity">
    <text evidence="2">Belongs to the ATP-dependent AMP-binding enzyme family.</text>
</comment>
<dbReference type="GO" id="GO:0008610">
    <property type="term" value="P:lipid biosynthetic process"/>
    <property type="evidence" value="ECO:0007669"/>
    <property type="project" value="UniProtKB-ARBA"/>
</dbReference>
<evidence type="ECO:0000313" key="12">
    <source>
        <dbReference type="Proteomes" id="UP000035350"/>
    </source>
</evidence>
<dbReference type="FunFam" id="3.30.300.30:FF:000010">
    <property type="entry name" value="Enterobactin synthetase component F"/>
    <property type="match status" value="4"/>
</dbReference>
<dbReference type="GO" id="GO:0005829">
    <property type="term" value="C:cytosol"/>
    <property type="evidence" value="ECO:0007669"/>
    <property type="project" value="TreeGrafter"/>
</dbReference>
<dbReference type="FunFam" id="3.30.559.10:FF:000023">
    <property type="entry name" value="Non-ribosomal peptide synthetase"/>
    <property type="match status" value="1"/>
</dbReference>
<comment type="cofactor">
    <cofactor evidence="1">
        <name>pantetheine 4'-phosphate</name>
        <dbReference type="ChEBI" id="CHEBI:47942"/>
    </cofactor>
</comment>
<dbReference type="GO" id="GO:0004467">
    <property type="term" value="F:long-chain fatty acid-CoA ligase activity"/>
    <property type="evidence" value="ECO:0007669"/>
    <property type="project" value="UniProtKB-EC"/>
</dbReference>
<evidence type="ECO:0000259" key="10">
    <source>
        <dbReference type="PROSITE" id="PS50075"/>
    </source>
</evidence>
<dbReference type="RefSeq" id="WP_052767462.1">
    <property type="nucleotide sequence ID" value="NZ_JBCMSS010000005.1"/>
</dbReference>
<dbReference type="InterPro" id="IPR057737">
    <property type="entry name" value="Condensation_MtbB-like"/>
</dbReference>
<dbReference type="InterPro" id="IPR042099">
    <property type="entry name" value="ANL_N_sf"/>
</dbReference>
<evidence type="ECO:0000256" key="3">
    <source>
        <dbReference type="ARBA" id="ARBA00022450"/>
    </source>
</evidence>
<dbReference type="InterPro" id="IPR001242">
    <property type="entry name" value="Condensation_dom"/>
</dbReference>
<dbReference type="PANTHER" id="PTHR45527:SF1">
    <property type="entry name" value="FATTY ACID SYNTHASE"/>
    <property type="match status" value="1"/>
</dbReference>
<dbReference type="SUPFAM" id="SSF52777">
    <property type="entry name" value="CoA-dependent acyltransferases"/>
    <property type="match status" value="10"/>
</dbReference>
<dbReference type="InterPro" id="IPR009081">
    <property type="entry name" value="PP-bd_ACP"/>
</dbReference>
<feature type="domain" description="Carrier" evidence="10">
    <location>
        <begin position="5183"/>
        <end position="5258"/>
    </location>
</feature>
<dbReference type="InterPro" id="IPR000873">
    <property type="entry name" value="AMP-dep_synth/lig_dom"/>
</dbReference>
<dbReference type="Pfam" id="PF00501">
    <property type="entry name" value="AMP-binding"/>
    <property type="match status" value="5"/>
</dbReference>
<dbReference type="Proteomes" id="UP000035350">
    <property type="component" value="Unassembled WGS sequence"/>
</dbReference>
<dbReference type="CDD" id="cd12114">
    <property type="entry name" value="A_NRPS_TlmIV_like"/>
    <property type="match status" value="1"/>
</dbReference>
<evidence type="ECO:0000256" key="1">
    <source>
        <dbReference type="ARBA" id="ARBA00001957"/>
    </source>
</evidence>